<dbReference type="EMBL" id="CATOUU010001173">
    <property type="protein sequence ID" value="CAI9976356.1"/>
    <property type="molecule type" value="Genomic_DNA"/>
</dbReference>
<feature type="region of interest" description="Disordered" evidence="1">
    <location>
        <begin position="295"/>
        <end position="321"/>
    </location>
</feature>
<evidence type="ECO:0000313" key="3">
    <source>
        <dbReference type="EMBL" id="CAL6001224.1"/>
    </source>
</evidence>
<reference evidence="2" key="1">
    <citation type="submission" date="2023-06" db="EMBL/GenBank/DDBJ databases">
        <authorList>
            <person name="Kurt Z."/>
        </authorList>
    </citation>
    <scope>NUCLEOTIDE SEQUENCE</scope>
</reference>
<reference evidence="3 4" key="2">
    <citation type="submission" date="2024-07" db="EMBL/GenBank/DDBJ databases">
        <authorList>
            <person name="Akdeniz Z."/>
        </authorList>
    </citation>
    <scope>NUCLEOTIDE SEQUENCE [LARGE SCALE GENOMIC DNA]</scope>
</reference>
<proteinExistence type="predicted"/>
<feature type="compositionally biased region" description="Basic and acidic residues" evidence="1">
    <location>
        <begin position="305"/>
        <end position="321"/>
    </location>
</feature>
<gene>
    <name evidence="3" type="ORF">HINF_LOCUS17337</name>
    <name evidence="2" type="ORF">HINF_LOCUS64001</name>
</gene>
<dbReference type="AlphaFoldDB" id="A0AA86RKN5"/>
<accession>A0AA86RKN5</accession>
<organism evidence="2">
    <name type="scientific">Hexamita inflata</name>
    <dbReference type="NCBI Taxonomy" id="28002"/>
    <lineage>
        <taxon>Eukaryota</taxon>
        <taxon>Metamonada</taxon>
        <taxon>Diplomonadida</taxon>
        <taxon>Hexamitidae</taxon>
        <taxon>Hexamitinae</taxon>
        <taxon>Hexamita</taxon>
    </lineage>
</organism>
<evidence type="ECO:0000313" key="2">
    <source>
        <dbReference type="EMBL" id="CAI9976356.1"/>
    </source>
</evidence>
<comment type="caution">
    <text evidence="2">The sequence shown here is derived from an EMBL/GenBank/DDBJ whole genome shotgun (WGS) entry which is preliminary data.</text>
</comment>
<protein>
    <submittedName>
        <fullName evidence="2">Uncharacterized protein</fullName>
    </submittedName>
</protein>
<feature type="compositionally biased region" description="Polar residues" evidence="1">
    <location>
        <begin position="45"/>
        <end position="55"/>
    </location>
</feature>
<name>A0AA86RKN5_9EUKA</name>
<sequence>MLSDAFNKFKQAPKAEVAKPMVALPQQPQPPKANYAEENDENRPTRTSGTRNYKQQLRDREERNEKQAPFTMCFTNCGPELTEEQLETLVCHKLDIPVLCKRKDGKQYLMSKEGKLVEITEVPKYDLKVEACYFRADNYTKYDKNNHEHIEIQKEMYKTKVGFVLFNKKVTDEMIAKTKVIVTKSRSLFSQRSLRDPINKVASVFVTGIRIQTDLQKLINYLQKCCDNYQPTNKVTNVKTFYEDQKILGYAYVELVESPNENFNLKVFNREIMIPNEVKLLKCLGEKKAHKKVEKIQRNKQFRQNMEKRKERRSNVEEKKK</sequence>
<evidence type="ECO:0000313" key="4">
    <source>
        <dbReference type="Proteomes" id="UP001642409"/>
    </source>
</evidence>
<keyword evidence="4" id="KW-1185">Reference proteome</keyword>
<evidence type="ECO:0000256" key="1">
    <source>
        <dbReference type="SAM" id="MobiDB-lite"/>
    </source>
</evidence>
<dbReference type="EMBL" id="CAXDID020000043">
    <property type="protein sequence ID" value="CAL6001224.1"/>
    <property type="molecule type" value="Genomic_DNA"/>
</dbReference>
<dbReference type="Proteomes" id="UP001642409">
    <property type="component" value="Unassembled WGS sequence"/>
</dbReference>
<feature type="region of interest" description="Disordered" evidence="1">
    <location>
        <begin position="1"/>
        <end position="64"/>
    </location>
</feature>